<reference evidence="1 3" key="2">
    <citation type="journal article" date="2014" name="BMC Genomics">
        <title>An improved genome release (version Mt4.0) for the model legume Medicago truncatula.</title>
        <authorList>
            <person name="Tang H."/>
            <person name="Krishnakumar V."/>
            <person name="Bidwell S."/>
            <person name="Rosen B."/>
            <person name="Chan A."/>
            <person name="Zhou S."/>
            <person name="Gentzbittel L."/>
            <person name="Childs K.L."/>
            <person name="Yandell M."/>
            <person name="Gundlach H."/>
            <person name="Mayer K.F."/>
            <person name="Schwartz D.C."/>
            <person name="Town C.D."/>
        </authorList>
    </citation>
    <scope>GENOME REANNOTATION</scope>
    <source>
        <strain evidence="1">A17</strain>
        <strain evidence="2 3">cv. Jemalong A17</strain>
    </source>
</reference>
<evidence type="ECO:0000313" key="3">
    <source>
        <dbReference type="Proteomes" id="UP000002051"/>
    </source>
</evidence>
<dbReference type="EnsemblPlants" id="KEH17250">
    <property type="protein sequence ID" value="KEH17250"/>
    <property type="gene ID" value="MTR_0029s0090"/>
</dbReference>
<sequence>MIRELRLNIDNQVVWAPVARSSFHGRTQGISGSILKGNNTWSVCMPLRTSRISRPSLVSRKPVRKPKD</sequence>
<proteinExistence type="predicted"/>
<keyword evidence="3" id="KW-1185">Reference proteome</keyword>
<reference evidence="2" key="3">
    <citation type="submission" date="2015-06" db="UniProtKB">
        <authorList>
            <consortium name="EnsemblPlants"/>
        </authorList>
    </citation>
    <scope>IDENTIFICATION</scope>
    <source>
        <strain evidence="2">cv. Jemalong A17</strain>
    </source>
</reference>
<dbReference type="Proteomes" id="UP000002051">
    <property type="component" value="Unassembled WGS sequence"/>
</dbReference>
<dbReference type="PaxDb" id="3880-AET05640"/>
<gene>
    <name evidence="1" type="ORF">MTR_0029s0090</name>
</gene>
<evidence type="ECO:0000313" key="1">
    <source>
        <dbReference type="EMBL" id="KEH17250.1"/>
    </source>
</evidence>
<dbReference type="AlphaFoldDB" id="G7ZUE1"/>
<organism evidence="2">
    <name type="scientific">Medicago truncatula</name>
    <name type="common">Barrel medic</name>
    <name type="synonym">Medicago tribuloides</name>
    <dbReference type="NCBI Taxonomy" id="3880"/>
    <lineage>
        <taxon>Eukaryota</taxon>
        <taxon>Viridiplantae</taxon>
        <taxon>Streptophyta</taxon>
        <taxon>Embryophyta</taxon>
        <taxon>Tracheophyta</taxon>
        <taxon>Spermatophyta</taxon>
        <taxon>Magnoliopsida</taxon>
        <taxon>eudicotyledons</taxon>
        <taxon>Gunneridae</taxon>
        <taxon>Pentapetalae</taxon>
        <taxon>rosids</taxon>
        <taxon>fabids</taxon>
        <taxon>Fabales</taxon>
        <taxon>Fabaceae</taxon>
        <taxon>Papilionoideae</taxon>
        <taxon>50 kb inversion clade</taxon>
        <taxon>NPAAA clade</taxon>
        <taxon>Hologalegina</taxon>
        <taxon>IRL clade</taxon>
        <taxon>Trifolieae</taxon>
        <taxon>Medicago</taxon>
    </lineage>
</organism>
<protein>
    <submittedName>
        <fullName evidence="1 2">Uncharacterized protein</fullName>
    </submittedName>
</protein>
<evidence type="ECO:0000313" key="2">
    <source>
        <dbReference type="EnsemblPlants" id="KEH17250"/>
    </source>
</evidence>
<dbReference type="EMBL" id="KL402754">
    <property type="protein sequence ID" value="KEH17250.1"/>
    <property type="molecule type" value="Genomic_DNA"/>
</dbReference>
<dbReference type="HOGENOM" id="CLU_2797860_0_0_1"/>
<reference evidence="1 3" key="1">
    <citation type="journal article" date="2011" name="Nature">
        <title>The Medicago genome provides insight into the evolution of rhizobial symbioses.</title>
        <authorList>
            <person name="Young N.D."/>
            <person name="Debelle F."/>
            <person name="Oldroyd G.E."/>
            <person name="Geurts R."/>
            <person name="Cannon S.B."/>
            <person name="Udvardi M.K."/>
            <person name="Benedito V.A."/>
            <person name="Mayer K.F."/>
            <person name="Gouzy J."/>
            <person name="Schoof H."/>
            <person name="Van de Peer Y."/>
            <person name="Proost S."/>
            <person name="Cook D.R."/>
            <person name="Meyers B.C."/>
            <person name="Spannagl M."/>
            <person name="Cheung F."/>
            <person name="De Mita S."/>
            <person name="Krishnakumar V."/>
            <person name="Gundlach H."/>
            <person name="Zhou S."/>
            <person name="Mudge J."/>
            <person name="Bharti A.K."/>
            <person name="Murray J.D."/>
            <person name="Naoumkina M.A."/>
            <person name="Rosen B."/>
            <person name="Silverstein K.A."/>
            <person name="Tang H."/>
            <person name="Rombauts S."/>
            <person name="Zhao P.X."/>
            <person name="Zhou P."/>
            <person name="Barbe V."/>
            <person name="Bardou P."/>
            <person name="Bechner M."/>
            <person name="Bellec A."/>
            <person name="Berger A."/>
            <person name="Berges H."/>
            <person name="Bidwell S."/>
            <person name="Bisseling T."/>
            <person name="Choisne N."/>
            <person name="Couloux A."/>
            <person name="Denny R."/>
            <person name="Deshpande S."/>
            <person name="Dai X."/>
            <person name="Doyle J.J."/>
            <person name="Dudez A.M."/>
            <person name="Farmer A.D."/>
            <person name="Fouteau S."/>
            <person name="Franken C."/>
            <person name="Gibelin C."/>
            <person name="Gish J."/>
            <person name="Goldstein S."/>
            <person name="Gonzalez A.J."/>
            <person name="Green P.J."/>
            <person name="Hallab A."/>
            <person name="Hartog M."/>
            <person name="Hua A."/>
            <person name="Humphray S.J."/>
            <person name="Jeong D.H."/>
            <person name="Jing Y."/>
            <person name="Jocker A."/>
            <person name="Kenton S.M."/>
            <person name="Kim D.J."/>
            <person name="Klee K."/>
            <person name="Lai H."/>
            <person name="Lang C."/>
            <person name="Lin S."/>
            <person name="Macmil S.L."/>
            <person name="Magdelenat G."/>
            <person name="Matthews L."/>
            <person name="McCorrison J."/>
            <person name="Monaghan E.L."/>
            <person name="Mun J.H."/>
            <person name="Najar F.Z."/>
            <person name="Nicholson C."/>
            <person name="Noirot C."/>
            <person name="O'Bleness M."/>
            <person name="Paule C.R."/>
            <person name="Poulain J."/>
            <person name="Prion F."/>
            <person name="Qin B."/>
            <person name="Qu C."/>
            <person name="Retzel E.F."/>
            <person name="Riddle C."/>
            <person name="Sallet E."/>
            <person name="Samain S."/>
            <person name="Samson N."/>
            <person name="Sanders I."/>
            <person name="Saurat O."/>
            <person name="Scarpelli C."/>
            <person name="Schiex T."/>
            <person name="Segurens B."/>
            <person name="Severin A.J."/>
            <person name="Sherrier D.J."/>
            <person name="Shi R."/>
            <person name="Sims S."/>
            <person name="Singer S.R."/>
            <person name="Sinharoy S."/>
            <person name="Sterck L."/>
            <person name="Viollet A."/>
            <person name="Wang B.B."/>
            <person name="Wang K."/>
            <person name="Wang M."/>
            <person name="Wang X."/>
            <person name="Warfsmann J."/>
            <person name="Weissenbach J."/>
            <person name="White D.D."/>
            <person name="White J.D."/>
            <person name="Wiley G.B."/>
            <person name="Wincker P."/>
            <person name="Xing Y."/>
            <person name="Yang L."/>
            <person name="Yao Z."/>
            <person name="Ying F."/>
            <person name="Zhai J."/>
            <person name="Zhou L."/>
            <person name="Zuber A."/>
            <person name="Denarie J."/>
            <person name="Dixon R.A."/>
            <person name="May G.D."/>
            <person name="Schwartz D.C."/>
            <person name="Rogers J."/>
            <person name="Quetier F."/>
            <person name="Town C.D."/>
            <person name="Roe B.A."/>
        </authorList>
    </citation>
    <scope>NUCLEOTIDE SEQUENCE [LARGE SCALE GENOMIC DNA]</scope>
    <source>
        <strain evidence="1">A17</strain>
        <strain evidence="2 3">cv. Jemalong A17</strain>
    </source>
</reference>
<name>G7ZUE1_MEDTR</name>
<accession>G7ZUE1</accession>